<evidence type="ECO:0000313" key="3">
    <source>
        <dbReference type="Proteomes" id="UP000650524"/>
    </source>
</evidence>
<accession>A0A8J6N3A3</accession>
<proteinExistence type="predicted"/>
<feature type="chain" id="PRO_5035255727" evidence="1">
    <location>
        <begin position="21"/>
        <end position="84"/>
    </location>
</feature>
<reference evidence="2 3" key="1">
    <citation type="submission" date="2020-08" db="EMBL/GenBank/DDBJ databases">
        <title>Bridging the membrane lipid divide: bacteria of the FCB group superphylum have the potential to synthesize archaeal ether lipids.</title>
        <authorList>
            <person name="Villanueva L."/>
            <person name="Von Meijenfeldt F.A.B."/>
            <person name="Westbye A.B."/>
            <person name="Yadav S."/>
            <person name="Hopmans E.C."/>
            <person name="Dutilh B.E."/>
            <person name="Sinninghe Damste J.S."/>
        </authorList>
    </citation>
    <scope>NUCLEOTIDE SEQUENCE [LARGE SCALE GENOMIC DNA]</scope>
    <source>
        <strain evidence="2">NIOZ-UU27</strain>
    </source>
</reference>
<comment type="caution">
    <text evidence="2">The sequence shown here is derived from an EMBL/GenBank/DDBJ whole genome shotgun (WGS) entry which is preliminary data.</text>
</comment>
<sequence>MKKIIVLLAAVLLLPGIALAESVNVFDAGGGNKLIYRTTDDGDVQSSLAIETAGGYVVTDQNGNSTLVNDFSRDDQWGDRKDRD</sequence>
<organism evidence="2 3">
    <name type="scientific">Candidatus Desulfacyla euxinica</name>
    <dbReference type="NCBI Taxonomy" id="2841693"/>
    <lineage>
        <taxon>Bacteria</taxon>
        <taxon>Deltaproteobacteria</taxon>
        <taxon>Candidatus Desulfacyla</taxon>
    </lineage>
</organism>
<dbReference type="EMBL" id="JACNJD010000356">
    <property type="protein sequence ID" value="MBC8179178.1"/>
    <property type="molecule type" value="Genomic_DNA"/>
</dbReference>
<feature type="signal peptide" evidence="1">
    <location>
        <begin position="1"/>
        <end position="20"/>
    </location>
</feature>
<dbReference type="Proteomes" id="UP000650524">
    <property type="component" value="Unassembled WGS sequence"/>
</dbReference>
<protein>
    <submittedName>
        <fullName evidence="2">Uncharacterized protein</fullName>
    </submittedName>
</protein>
<evidence type="ECO:0000256" key="1">
    <source>
        <dbReference type="SAM" id="SignalP"/>
    </source>
</evidence>
<dbReference type="AlphaFoldDB" id="A0A8J6N3A3"/>
<gene>
    <name evidence="2" type="ORF">H8E19_17390</name>
</gene>
<keyword evidence="1" id="KW-0732">Signal</keyword>
<evidence type="ECO:0000313" key="2">
    <source>
        <dbReference type="EMBL" id="MBC8179178.1"/>
    </source>
</evidence>
<name>A0A8J6N3A3_9DELT</name>